<evidence type="ECO:0000313" key="6">
    <source>
        <dbReference type="Proteomes" id="UP001273166"/>
    </source>
</evidence>
<dbReference type="AlphaFoldDB" id="A0AAJ0GNA5"/>
<evidence type="ECO:0000256" key="1">
    <source>
        <dbReference type="SAM" id="MobiDB-lite"/>
    </source>
</evidence>
<proteinExistence type="predicted"/>
<evidence type="ECO:0000256" key="2">
    <source>
        <dbReference type="SAM" id="SignalP"/>
    </source>
</evidence>
<feature type="chain" id="PRO_5042519925" evidence="2">
    <location>
        <begin position="18"/>
        <end position="733"/>
    </location>
</feature>
<feature type="domain" description="DUF7223" evidence="4">
    <location>
        <begin position="365"/>
        <end position="499"/>
    </location>
</feature>
<dbReference type="EMBL" id="JAUDZG010000006">
    <property type="protein sequence ID" value="KAK3302880.1"/>
    <property type="molecule type" value="Genomic_DNA"/>
</dbReference>
<protein>
    <submittedName>
        <fullName evidence="5">Uncharacterized protein</fullName>
    </submittedName>
</protein>
<feature type="region of interest" description="Disordered" evidence="1">
    <location>
        <begin position="176"/>
        <end position="205"/>
    </location>
</feature>
<comment type="caution">
    <text evidence="5">The sequence shown here is derived from an EMBL/GenBank/DDBJ whole genome shotgun (WGS) entry which is preliminary data.</text>
</comment>
<dbReference type="GeneID" id="87889332"/>
<dbReference type="Pfam" id="PF22974">
    <property type="entry name" value="DUF7029"/>
    <property type="match status" value="1"/>
</dbReference>
<dbReference type="Pfam" id="PF23865">
    <property type="entry name" value="DUF7223"/>
    <property type="match status" value="1"/>
</dbReference>
<dbReference type="RefSeq" id="XP_062718660.1">
    <property type="nucleotide sequence ID" value="XM_062870503.1"/>
</dbReference>
<feature type="domain" description="DUF7029" evidence="3">
    <location>
        <begin position="59"/>
        <end position="156"/>
    </location>
</feature>
<dbReference type="InterPro" id="IPR054293">
    <property type="entry name" value="DUF7029"/>
</dbReference>
<name>A0AAJ0GNA5_9PEZI</name>
<keyword evidence="2" id="KW-0732">Signal</keyword>
<evidence type="ECO:0000313" key="5">
    <source>
        <dbReference type="EMBL" id="KAK3302880.1"/>
    </source>
</evidence>
<accession>A0AAJ0GNA5</accession>
<feature type="signal peptide" evidence="2">
    <location>
        <begin position="1"/>
        <end position="17"/>
    </location>
</feature>
<gene>
    <name evidence="5" type="ORF">B0T15DRAFT_559308</name>
</gene>
<reference evidence="5" key="2">
    <citation type="submission" date="2023-06" db="EMBL/GenBank/DDBJ databases">
        <authorList>
            <consortium name="Lawrence Berkeley National Laboratory"/>
            <person name="Mondo S.J."/>
            <person name="Hensen N."/>
            <person name="Bonometti L."/>
            <person name="Westerberg I."/>
            <person name="Brannstrom I.O."/>
            <person name="Guillou S."/>
            <person name="Cros-Aarteil S."/>
            <person name="Calhoun S."/>
            <person name="Haridas S."/>
            <person name="Kuo A."/>
            <person name="Pangilinan J."/>
            <person name="Riley R."/>
            <person name="Labutti K."/>
            <person name="Andreopoulos B."/>
            <person name="Lipzen A."/>
            <person name="Chen C."/>
            <person name="Yanf M."/>
            <person name="Daum C."/>
            <person name="Ng V."/>
            <person name="Clum A."/>
            <person name="Steindorff A."/>
            <person name="Ohm R."/>
            <person name="Martin F."/>
            <person name="Silar P."/>
            <person name="Natvig D."/>
            <person name="Lalanne C."/>
            <person name="Gautier V."/>
            <person name="Ament-Velasquez S.L."/>
            <person name="Kruys A."/>
            <person name="Hutchinson M.I."/>
            <person name="Powell A.J."/>
            <person name="Barry K."/>
            <person name="Miller A.N."/>
            <person name="Grigoriev I.V."/>
            <person name="Debuchy R."/>
            <person name="Gladieux P."/>
            <person name="Thoren M.H."/>
            <person name="Johannesson H."/>
        </authorList>
    </citation>
    <scope>NUCLEOTIDE SEQUENCE</scope>
    <source>
        <strain evidence="5">CBS 333.67</strain>
    </source>
</reference>
<keyword evidence="6" id="KW-1185">Reference proteome</keyword>
<dbReference type="InterPro" id="IPR055647">
    <property type="entry name" value="DUF7223"/>
</dbReference>
<evidence type="ECO:0000259" key="4">
    <source>
        <dbReference type="Pfam" id="PF23865"/>
    </source>
</evidence>
<evidence type="ECO:0000259" key="3">
    <source>
        <dbReference type="Pfam" id="PF22974"/>
    </source>
</evidence>
<organism evidence="5 6">
    <name type="scientific">Chaetomium strumarium</name>
    <dbReference type="NCBI Taxonomy" id="1170767"/>
    <lineage>
        <taxon>Eukaryota</taxon>
        <taxon>Fungi</taxon>
        <taxon>Dikarya</taxon>
        <taxon>Ascomycota</taxon>
        <taxon>Pezizomycotina</taxon>
        <taxon>Sordariomycetes</taxon>
        <taxon>Sordariomycetidae</taxon>
        <taxon>Sordariales</taxon>
        <taxon>Chaetomiaceae</taxon>
        <taxon>Chaetomium</taxon>
    </lineage>
</organism>
<dbReference type="Proteomes" id="UP001273166">
    <property type="component" value="Unassembled WGS sequence"/>
</dbReference>
<reference evidence="5" key="1">
    <citation type="journal article" date="2023" name="Mol. Phylogenet. Evol.">
        <title>Genome-scale phylogeny and comparative genomics of the fungal order Sordariales.</title>
        <authorList>
            <person name="Hensen N."/>
            <person name="Bonometti L."/>
            <person name="Westerberg I."/>
            <person name="Brannstrom I.O."/>
            <person name="Guillou S."/>
            <person name="Cros-Aarteil S."/>
            <person name="Calhoun S."/>
            <person name="Haridas S."/>
            <person name="Kuo A."/>
            <person name="Mondo S."/>
            <person name="Pangilinan J."/>
            <person name="Riley R."/>
            <person name="LaButti K."/>
            <person name="Andreopoulos B."/>
            <person name="Lipzen A."/>
            <person name="Chen C."/>
            <person name="Yan M."/>
            <person name="Daum C."/>
            <person name="Ng V."/>
            <person name="Clum A."/>
            <person name="Steindorff A."/>
            <person name="Ohm R.A."/>
            <person name="Martin F."/>
            <person name="Silar P."/>
            <person name="Natvig D.O."/>
            <person name="Lalanne C."/>
            <person name="Gautier V."/>
            <person name="Ament-Velasquez S.L."/>
            <person name="Kruys A."/>
            <person name="Hutchinson M.I."/>
            <person name="Powell A.J."/>
            <person name="Barry K."/>
            <person name="Miller A.N."/>
            <person name="Grigoriev I.V."/>
            <person name="Debuchy R."/>
            <person name="Gladieux P."/>
            <person name="Hiltunen Thoren M."/>
            <person name="Johannesson H."/>
        </authorList>
    </citation>
    <scope>NUCLEOTIDE SEQUENCE</scope>
    <source>
        <strain evidence="5">CBS 333.67</strain>
    </source>
</reference>
<sequence>MAFKTILRFILSALVAAHAPDHNIDDGEHLAPAQYHVLYYAQEGHRPAVHGAKHATFRANFSRPTIVLDHSSQLKSIRCKNGKINICFKSNSTGFVKASNTWTMKTFNLATYHIGCGDETSGQRSYFLAENPQFDHDSGCVEVAAKPLAHEEAIASGERSNFYQPETGQTSVCPAVDSEAPDSCTSRVPRHGMPGNATNGTDPDAPPFPPDFFKDLDDTSPRDITDDLQALINFFQTDNFDTSDISDLLQWFEDLDFIDYDGTLLAREARQLLRRRIMQRRGWGLFEGIYNAAKALVNKIGDYVSTAVKTILGVGDKLVSLAIVAAKVIAVPFGVPFDESATNRPPQIFGYTNGFNLVDTGGVYSNFHVDAVFGVTLEVQYGKPIEALNQPIASVPMSPLTISGIITLGPQLTISGSLDLVLNGQAELLIGSSLKIAPGEARLSLVEREDNSFTGFETAFDPVAKFNGALTASVELGLPITIEVGVEILNVKFKKTVGLTNKPSVYGMATLNLNLPVLCKGVTLSVGVESRIYISAIGFAEGFNSLISVPDLTVTTAVPLAVGGDIANIKPNITDVSAGLIQNITNNMGFKVIMNEDRTSILVSGKDAFVYLVDTQEAYDVSSPWGSVNLASGTINFDVFGRVLSAFTPVKSSDGKTRYTVVYTVNGVTVTYFPTFCKTPAGLRLYPTYYLIDVDGNIQTTPVYQQAVREGFNDFYISDPLGLRELPDVLVRL</sequence>